<dbReference type="PANTHER" id="PTHR43414">
    <property type="entry name" value="MULTIDRUG RESISTANCE PROTEIN MDTG"/>
    <property type="match status" value="1"/>
</dbReference>
<sequence length="395" mass="43331">MKYEKVALSIILVSLPCLVFDFLLPAYTTELGYTVFQLSILYSVYSFSTLVMRLLIGKISDRYSRFLVLCCAMLLYGIAYFLFSQARGLGYLLAARMVQGAAGILLTISAVSLITAEKTSFAKGLGRYGGNRQLGGIIGIGLTFYVLNRTDFLEGWSQIFLISSAFAMVSLILLFIKKPSHISETATRTGKVVYTPLEQKIWMLNLLYCIPVSLVGVLVIPYMMEAYHVDMQAIGFVFMMPVMLTAFLSPRIGQIGDKLGYKKTIFSATLIAAALLVLLVFSPNLQIFAIVWTLYEIALTAQDYSLDALFVQGVPEQVMGDFYGKFMLSTSLGGIIGPFIGGSVFFLAGGKAPYYLCAVILTAISILVWKLIPAGGKSDRNVPGLTEKQDSDIVI</sequence>
<dbReference type="InterPro" id="IPR020846">
    <property type="entry name" value="MFS_dom"/>
</dbReference>
<feature type="transmembrane region" description="Helical" evidence="7">
    <location>
        <begin position="63"/>
        <end position="83"/>
    </location>
</feature>
<evidence type="ECO:0000256" key="4">
    <source>
        <dbReference type="ARBA" id="ARBA00022692"/>
    </source>
</evidence>
<feature type="transmembrane region" description="Helical" evidence="7">
    <location>
        <begin position="7"/>
        <end position="27"/>
    </location>
</feature>
<keyword evidence="6 7" id="KW-0472">Membrane</keyword>
<keyword evidence="2" id="KW-0813">Transport</keyword>
<proteinExistence type="predicted"/>
<dbReference type="InterPro" id="IPR036259">
    <property type="entry name" value="MFS_trans_sf"/>
</dbReference>
<evidence type="ECO:0000256" key="7">
    <source>
        <dbReference type="SAM" id="Phobius"/>
    </source>
</evidence>
<dbReference type="RefSeq" id="WP_170822269.1">
    <property type="nucleotide sequence ID" value="NZ_JAAOXG010000029.1"/>
</dbReference>
<name>A0ABX1VRN8_9FIRM</name>
<protein>
    <submittedName>
        <fullName evidence="9">MFS transporter</fullName>
    </submittedName>
</protein>
<evidence type="ECO:0000256" key="5">
    <source>
        <dbReference type="ARBA" id="ARBA00022989"/>
    </source>
</evidence>
<feature type="transmembrane region" description="Helical" evidence="7">
    <location>
        <begin position="128"/>
        <end position="147"/>
    </location>
</feature>
<feature type="transmembrane region" description="Helical" evidence="7">
    <location>
        <begin position="354"/>
        <end position="372"/>
    </location>
</feature>
<comment type="caution">
    <text evidence="9">The sequence shown here is derived from an EMBL/GenBank/DDBJ whole genome shotgun (WGS) entry which is preliminary data.</text>
</comment>
<feature type="transmembrane region" description="Helical" evidence="7">
    <location>
        <begin position="270"/>
        <end position="295"/>
    </location>
</feature>
<comment type="subcellular location">
    <subcellularLocation>
        <location evidence="1">Cell membrane</location>
        <topology evidence="1">Multi-pass membrane protein</topology>
    </subcellularLocation>
</comment>
<feature type="domain" description="Major facilitator superfamily (MFS) profile" evidence="8">
    <location>
        <begin position="2"/>
        <end position="376"/>
    </location>
</feature>
<evidence type="ECO:0000256" key="6">
    <source>
        <dbReference type="ARBA" id="ARBA00023136"/>
    </source>
</evidence>
<accession>A0ABX1VRN8</accession>
<dbReference type="Gene3D" id="1.20.1250.20">
    <property type="entry name" value="MFS general substrate transporter like domains"/>
    <property type="match status" value="2"/>
</dbReference>
<evidence type="ECO:0000259" key="8">
    <source>
        <dbReference type="PROSITE" id="PS50850"/>
    </source>
</evidence>
<feature type="transmembrane region" description="Helical" evidence="7">
    <location>
        <begin position="201"/>
        <end position="223"/>
    </location>
</feature>
<keyword evidence="10" id="KW-1185">Reference proteome</keyword>
<reference evidence="9 10" key="1">
    <citation type="submission" date="2020-03" db="EMBL/GenBank/DDBJ databases">
        <title>Genome Sequence of industrial isolate, B5A.</title>
        <authorList>
            <person name="Sharma S."/>
            <person name="Patil P.B."/>
            <person name="Korpole S."/>
        </authorList>
    </citation>
    <scope>NUCLEOTIDE SEQUENCE [LARGE SCALE GENOMIC DNA]</scope>
    <source>
        <strain evidence="9 10">PI-S10-B5A</strain>
    </source>
</reference>
<gene>
    <name evidence="9" type="ORF">G9470_14975</name>
</gene>
<keyword evidence="3" id="KW-1003">Cell membrane</keyword>
<organism evidence="9 10">
    <name type="scientific">Lacrimispora defluvii</name>
    <dbReference type="NCBI Taxonomy" id="2719233"/>
    <lineage>
        <taxon>Bacteria</taxon>
        <taxon>Bacillati</taxon>
        <taxon>Bacillota</taxon>
        <taxon>Clostridia</taxon>
        <taxon>Lachnospirales</taxon>
        <taxon>Lachnospiraceae</taxon>
        <taxon>Lacrimispora</taxon>
    </lineage>
</organism>
<evidence type="ECO:0000256" key="2">
    <source>
        <dbReference type="ARBA" id="ARBA00022448"/>
    </source>
</evidence>
<dbReference type="EMBL" id="JAAOXG010000029">
    <property type="protein sequence ID" value="NNJ31093.1"/>
    <property type="molecule type" value="Genomic_DNA"/>
</dbReference>
<feature type="transmembrane region" description="Helical" evidence="7">
    <location>
        <begin position="229"/>
        <end position="249"/>
    </location>
</feature>
<evidence type="ECO:0000313" key="10">
    <source>
        <dbReference type="Proteomes" id="UP000539052"/>
    </source>
</evidence>
<evidence type="ECO:0000313" key="9">
    <source>
        <dbReference type="EMBL" id="NNJ31093.1"/>
    </source>
</evidence>
<dbReference type="PANTHER" id="PTHR43414:SF6">
    <property type="entry name" value="MULTIDRUG RESISTANCE PROTEIN MDTG"/>
    <property type="match status" value="1"/>
</dbReference>
<dbReference type="PROSITE" id="PS50850">
    <property type="entry name" value="MFS"/>
    <property type="match status" value="1"/>
</dbReference>
<feature type="transmembrane region" description="Helical" evidence="7">
    <location>
        <begin position="89"/>
        <end position="116"/>
    </location>
</feature>
<evidence type="ECO:0000256" key="1">
    <source>
        <dbReference type="ARBA" id="ARBA00004651"/>
    </source>
</evidence>
<dbReference type="Proteomes" id="UP000539052">
    <property type="component" value="Unassembled WGS sequence"/>
</dbReference>
<keyword evidence="4 7" id="KW-0812">Transmembrane</keyword>
<dbReference type="Pfam" id="PF07690">
    <property type="entry name" value="MFS_1"/>
    <property type="match status" value="2"/>
</dbReference>
<keyword evidence="5 7" id="KW-1133">Transmembrane helix</keyword>
<dbReference type="SUPFAM" id="SSF103473">
    <property type="entry name" value="MFS general substrate transporter"/>
    <property type="match status" value="1"/>
</dbReference>
<feature type="transmembrane region" description="Helical" evidence="7">
    <location>
        <begin position="159"/>
        <end position="176"/>
    </location>
</feature>
<dbReference type="InterPro" id="IPR011701">
    <property type="entry name" value="MFS"/>
</dbReference>
<feature type="transmembrane region" description="Helical" evidence="7">
    <location>
        <begin position="33"/>
        <end position="56"/>
    </location>
</feature>
<feature type="transmembrane region" description="Helical" evidence="7">
    <location>
        <begin position="326"/>
        <end position="347"/>
    </location>
</feature>
<evidence type="ECO:0000256" key="3">
    <source>
        <dbReference type="ARBA" id="ARBA00022475"/>
    </source>
</evidence>